<feature type="domain" description="Glutaredoxin" evidence="3">
    <location>
        <begin position="162"/>
        <end position="227"/>
    </location>
</feature>
<dbReference type="CDD" id="cd03419">
    <property type="entry name" value="GRX_GRXh_1_2_like"/>
    <property type="match status" value="1"/>
</dbReference>
<dbReference type="Gene3D" id="3.40.30.10">
    <property type="entry name" value="Glutaredoxin"/>
    <property type="match status" value="1"/>
</dbReference>
<dbReference type="Proteomes" id="UP000285146">
    <property type="component" value="Unassembled WGS sequence"/>
</dbReference>
<organism evidence="4 5">
    <name type="scientific">Cytospora leucostoma</name>
    <dbReference type="NCBI Taxonomy" id="1230097"/>
    <lineage>
        <taxon>Eukaryota</taxon>
        <taxon>Fungi</taxon>
        <taxon>Dikarya</taxon>
        <taxon>Ascomycota</taxon>
        <taxon>Pezizomycotina</taxon>
        <taxon>Sordariomycetes</taxon>
        <taxon>Sordariomycetidae</taxon>
        <taxon>Diaporthales</taxon>
        <taxon>Cytosporaceae</taxon>
        <taxon>Cytospora</taxon>
    </lineage>
</organism>
<feature type="compositionally biased region" description="Basic and acidic residues" evidence="2">
    <location>
        <begin position="128"/>
        <end position="147"/>
    </location>
</feature>
<dbReference type="GO" id="GO:0004362">
    <property type="term" value="F:glutathione-disulfide reductase (NADPH) activity"/>
    <property type="evidence" value="ECO:0007669"/>
    <property type="project" value="UniProtKB-ARBA"/>
</dbReference>
<dbReference type="SUPFAM" id="SSF52833">
    <property type="entry name" value="Thioredoxin-like"/>
    <property type="match status" value="1"/>
</dbReference>
<dbReference type="OrthoDB" id="423313at2759"/>
<dbReference type="InterPro" id="IPR014025">
    <property type="entry name" value="Glutaredoxin_subgr"/>
</dbReference>
<dbReference type="GO" id="GO:0034599">
    <property type="term" value="P:cellular response to oxidative stress"/>
    <property type="evidence" value="ECO:0007669"/>
    <property type="project" value="TreeGrafter"/>
</dbReference>
<dbReference type="PRINTS" id="PR00160">
    <property type="entry name" value="GLUTAREDOXIN"/>
</dbReference>
<dbReference type="InParanoid" id="A0A423XNF2"/>
<feature type="region of interest" description="Disordered" evidence="2">
    <location>
        <begin position="35"/>
        <end position="80"/>
    </location>
</feature>
<dbReference type="InterPro" id="IPR011899">
    <property type="entry name" value="Glutaredoxin_euk/vir"/>
</dbReference>
<feature type="compositionally biased region" description="Basic and acidic residues" evidence="2">
    <location>
        <begin position="100"/>
        <end position="115"/>
    </location>
</feature>
<protein>
    <recommendedName>
        <fullName evidence="3">Glutaredoxin domain-containing protein</fullName>
    </recommendedName>
</protein>
<feature type="compositionally biased region" description="Polar residues" evidence="2">
    <location>
        <begin position="54"/>
        <end position="63"/>
    </location>
</feature>
<dbReference type="GO" id="GO:0005796">
    <property type="term" value="C:Golgi lumen"/>
    <property type="evidence" value="ECO:0007669"/>
    <property type="project" value="TreeGrafter"/>
</dbReference>
<dbReference type="FunCoup" id="A0A423XNF2">
    <property type="interactions" value="24"/>
</dbReference>
<dbReference type="PANTHER" id="PTHR45694">
    <property type="entry name" value="GLUTAREDOXIN 2"/>
    <property type="match status" value="1"/>
</dbReference>
<comment type="similarity">
    <text evidence="1">Belongs to the glutaredoxin family. Monothiol subfamily.</text>
</comment>
<evidence type="ECO:0000256" key="2">
    <source>
        <dbReference type="SAM" id="MobiDB-lite"/>
    </source>
</evidence>
<dbReference type="PANTHER" id="PTHR45694:SF5">
    <property type="entry name" value="GLUTAREDOXIN 2"/>
    <property type="match status" value="1"/>
</dbReference>
<gene>
    <name evidence="4" type="ORF">VPNG_00179</name>
</gene>
<dbReference type="STRING" id="1230097.A0A423XNF2"/>
<dbReference type="PROSITE" id="PS51354">
    <property type="entry name" value="GLUTAREDOXIN_2"/>
    <property type="match status" value="1"/>
</dbReference>
<comment type="caution">
    <text evidence="4">The sequence shown here is derived from an EMBL/GenBank/DDBJ whole genome shotgun (WGS) entry which is preliminary data.</text>
</comment>
<proteinExistence type="inferred from homology"/>
<feature type="region of interest" description="Disordered" evidence="2">
    <location>
        <begin position="100"/>
        <end position="147"/>
    </location>
</feature>
<dbReference type="EMBL" id="LKEB01000001">
    <property type="protein sequence ID" value="ROW18134.1"/>
    <property type="molecule type" value="Genomic_DNA"/>
</dbReference>
<dbReference type="NCBIfam" id="TIGR02180">
    <property type="entry name" value="GRX_euk"/>
    <property type="match status" value="1"/>
</dbReference>
<evidence type="ECO:0000259" key="3">
    <source>
        <dbReference type="Pfam" id="PF00462"/>
    </source>
</evidence>
<keyword evidence="5" id="KW-1185">Reference proteome</keyword>
<dbReference type="AlphaFoldDB" id="A0A423XNF2"/>
<sequence length="267" mass="29332">MPSPRRLRLLLIGVVAIVITTLVYTSHMRQSQVPDTRTFGDFYGRTKSGLNRAHSGQQQQQIVPDSKGGKDKNGDGELDEEDAQLAKEMSERLKAAEVKAKDAANAKAPKPDAPEKVIGIGNSAAGQDKTKDKAGNKLEENEAEENHEVETTINEILKKSPVIVFSKTYCPFSKRAKGLLLEKYSITPEPYVVELDIHPLGRQIQDKLGSMTGRKTVPNIMINGKSIGGSDDIAQLDTNHELVEKIRTLGSVGGKTVEVKERFEEEK</sequence>
<dbReference type="Pfam" id="PF00462">
    <property type="entry name" value="Glutaredoxin"/>
    <property type="match status" value="1"/>
</dbReference>
<name>A0A423XNF2_9PEZI</name>
<accession>A0A423XNF2</accession>
<dbReference type="GO" id="GO:0000324">
    <property type="term" value="C:fungal-type vacuole"/>
    <property type="evidence" value="ECO:0007669"/>
    <property type="project" value="TreeGrafter"/>
</dbReference>
<dbReference type="GO" id="GO:0005801">
    <property type="term" value="C:cis-Golgi network"/>
    <property type="evidence" value="ECO:0007669"/>
    <property type="project" value="UniProtKB-ARBA"/>
</dbReference>
<evidence type="ECO:0000256" key="1">
    <source>
        <dbReference type="ARBA" id="ARBA00009630"/>
    </source>
</evidence>
<dbReference type="InterPro" id="IPR002109">
    <property type="entry name" value="Glutaredoxin"/>
</dbReference>
<dbReference type="FunFam" id="3.40.30.10:FF:000093">
    <property type="entry name" value="Glutaredoxin 2"/>
    <property type="match status" value="1"/>
</dbReference>
<reference evidence="4 5" key="1">
    <citation type="submission" date="2015-09" db="EMBL/GenBank/DDBJ databases">
        <title>Host preference determinants of Valsa canker pathogens revealed by comparative genomics.</title>
        <authorList>
            <person name="Yin Z."/>
            <person name="Huang L."/>
        </authorList>
    </citation>
    <scope>NUCLEOTIDE SEQUENCE [LARGE SCALE GENOMIC DNA]</scope>
    <source>
        <strain evidence="4 5">SXYLt</strain>
    </source>
</reference>
<evidence type="ECO:0000313" key="5">
    <source>
        <dbReference type="Proteomes" id="UP000285146"/>
    </source>
</evidence>
<evidence type="ECO:0000313" key="4">
    <source>
        <dbReference type="EMBL" id="ROW18134.1"/>
    </source>
</evidence>
<dbReference type="InterPro" id="IPR036249">
    <property type="entry name" value="Thioredoxin-like_sf"/>
</dbReference>